<proteinExistence type="predicted"/>
<protein>
    <recommendedName>
        <fullName evidence="1">DUF985 domain-containing protein</fullName>
    </recommendedName>
</protein>
<reference evidence="2 3" key="1">
    <citation type="submission" date="2016-11" db="EMBL/GenBank/DDBJ databases">
        <authorList>
            <person name="Jaros S."/>
            <person name="Januszkiewicz K."/>
            <person name="Wedrychowicz H."/>
        </authorList>
    </citation>
    <scope>NUCLEOTIDE SEQUENCE [LARGE SCALE GENOMIC DNA]</scope>
    <source>
        <strain evidence="2 3">DSM 43832</strain>
    </source>
</reference>
<evidence type="ECO:0000313" key="3">
    <source>
        <dbReference type="Proteomes" id="UP000184363"/>
    </source>
</evidence>
<evidence type="ECO:0000259" key="1">
    <source>
        <dbReference type="Pfam" id="PF06172"/>
    </source>
</evidence>
<dbReference type="AlphaFoldDB" id="A0A1M6Q1G6"/>
<feature type="domain" description="DUF985" evidence="1">
    <location>
        <begin position="5"/>
        <end position="125"/>
    </location>
</feature>
<dbReference type="Pfam" id="PF06172">
    <property type="entry name" value="Cupin_5"/>
    <property type="match status" value="1"/>
</dbReference>
<name>A0A1M6Q1G6_PSETH</name>
<dbReference type="PANTHER" id="PTHR33387">
    <property type="entry name" value="RMLC-LIKE JELLY ROLL FOLD PROTEIN"/>
    <property type="match status" value="1"/>
</dbReference>
<dbReference type="InterPro" id="IPR011051">
    <property type="entry name" value="RmlC_Cupin_sf"/>
</dbReference>
<dbReference type="OrthoDB" id="9798288at2"/>
<dbReference type="InterPro" id="IPR009327">
    <property type="entry name" value="Cupin_DUF985"/>
</dbReference>
<dbReference type="SUPFAM" id="SSF51182">
    <property type="entry name" value="RmlC-like cupins"/>
    <property type="match status" value="1"/>
</dbReference>
<evidence type="ECO:0000313" key="2">
    <source>
        <dbReference type="EMBL" id="SHK13906.1"/>
    </source>
</evidence>
<dbReference type="STRING" id="1848.SAMN05443637_10332"/>
<dbReference type="InterPro" id="IPR014710">
    <property type="entry name" value="RmlC-like_jellyroll"/>
</dbReference>
<dbReference type="Proteomes" id="UP000184363">
    <property type="component" value="Unassembled WGS sequence"/>
</dbReference>
<dbReference type="EMBL" id="FRAP01000003">
    <property type="protein sequence ID" value="SHK13906.1"/>
    <property type="molecule type" value="Genomic_DNA"/>
</dbReference>
<dbReference type="Gene3D" id="2.60.120.10">
    <property type="entry name" value="Jelly Rolls"/>
    <property type="match status" value="1"/>
</dbReference>
<organism evidence="2 3">
    <name type="scientific">Pseudonocardia thermophila</name>
    <dbReference type="NCBI Taxonomy" id="1848"/>
    <lineage>
        <taxon>Bacteria</taxon>
        <taxon>Bacillati</taxon>
        <taxon>Actinomycetota</taxon>
        <taxon>Actinomycetes</taxon>
        <taxon>Pseudonocardiales</taxon>
        <taxon>Pseudonocardiaceae</taxon>
        <taxon>Pseudonocardia</taxon>
    </lineage>
</organism>
<gene>
    <name evidence="2" type="ORF">SAMN05443637_10332</name>
</gene>
<dbReference type="InterPro" id="IPR039935">
    <property type="entry name" value="YML079W-like"/>
</dbReference>
<accession>A0A1M6Q1G6</accession>
<dbReference type="RefSeq" id="WP_073455910.1">
    <property type="nucleotide sequence ID" value="NZ_CALGVN010000033.1"/>
</dbReference>
<dbReference type="CDD" id="cd06121">
    <property type="entry name" value="cupin_YML079wp"/>
    <property type="match status" value="1"/>
</dbReference>
<sequence>MTAREIVELLGLEPLPEEGGLFRRTYADAHSSAIYFLLESPDFSALHVLTAAEIYHHYAGAPLAMLLLHPDGSVERPVLGPDLAAGQRPQIVVPAGTWQGSRPAGDWSLVGTTTAPPFEWEMFTLGERAALQRRYPQAAADIAALTRVSP</sequence>
<dbReference type="PANTHER" id="PTHR33387:SF3">
    <property type="entry name" value="DUF985 DOMAIN-CONTAINING PROTEIN"/>
    <property type="match status" value="1"/>
</dbReference>
<keyword evidence="3" id="KW-1185">Reference proteome</keyword>